<evidence type="ECO:0000313" key="8">
    <source>
        <dbReference type="Proteomes" id="UP000052268"/>
    </source>
</evidence>
<dbReference type="SUPFAM" id="SSF54373">
    <property type="entry name" value="FAD-linked reductases, C-terminal domain"/>
    <property type="match status" value="1"/>
</dbReference>
<evidence type="ECO:0000256" key="3">
    <source>
        <dbReference type="ARBA" id="ARBA00022827"/>
    </source>
</evidence>
<dbReference type="Proteomes" id="UP000052268">
    <property type="component" value="Unassembled WGS sequence"/>
</dbReference>
<organism evidence="7 8">
    <name type="scientific">Novosphingobium barchaimii LL02</name>
    <dbReference type="NCBI Taxonomy" id="1114963"/>
    <lineage>
        <taxon>Bacteria</taxon>
        <taxon>Pseudomonadati</taxon>
        <taxon>Pseudomonadota</taxon>
        <taxon>Alphaproteobacteria</taxon>
        <taxon>Sphingomonadales</taxon>
        <taxon>Sphingomonadaceae</taxon>
        <taxon>Novosphingobium</taxon>
    </lineage>
</organism>
<keyword evidence="8" id="KW-1185">Reference proteome</keyword>
<dbReference type="EMBL" id="JACU01000004">
    <property type="protein sequence ID" value="KMS56508.1"/>
    <property type="molecule type" value="Genomic_DNA"/>
</dbReference>
<evidence type="ECO:0000256" key="4">
    <source>
        <dbReference type="ARBA" id="ARBA00023002"/>
    </source>
</evidence>
<name>A0A0J7XZ72_9SPHN</name>
<evidence type="ECO:0000313" key="7">
    <source>
        <dbReference type="EMBL" id="KMS56508.1"/>
    </source>
</evidence>
<dbReference type="PANTHER" id="PTHR13789:SF318">
    <property type="entry name" value="GERANYLGERANYL DIPHOSPHATE REDUCTASE"/>
    <property type="match status" value="1"/>
</dbReference>
<dbReference type="AlphaFoldDB" id="A0A0J7XZ72"/>
<keyword evidence="2" id="KW-0285">Flavoprotein</keyword>
<dbReference type="PANTHER" id="PTHR13789">
    <property type="entry name" value="MONOOXYGENASE"/>
    <property type="match status" value="1"/>
</dbReference>
<comment type="caution">
    <text evidence="7">The sequence shown here is derived from an EMBL/GenBank/DDBJ whole genome shotgun (WGS) entry which is preliminary data.</text>
</comment>
<dbReference type="Pfam" id="PF01494">
    <property type="entry name" value="FAD_binding_3"/>
    <property type="match status" value="1"/>
</dbReference>
<dbReference type="PRINTS" id="PR00420">
    <property type="entry name" value="RNGMNOXGNASE"/>
</dbReference>
<accession>A0A0J7XZ72</accession>
<keyword evidence="5 7" id="KW-0503">Monooxygenase</keyword>
<dbReference type="GO" id="GO:0004497">
    <property type="term" value="F:monooxygenase activity"/>
    <property type="evidence" value="ECO:0007669"/>
    <property type="project" value="UniProtKB-KW"/>
</dbReference>
<dbReference type="InterPro" id="IPR050493">
    <property type="entry name" value="FAD-dep_Monooxygenase_BioMet"/>
</dbReference>
<sequence length="383" mass="41090">MGRSETIVVVGGGIAGMTAAAALAQEGFKVTLLESAREFGEIGAGVTLSPNAMKGLDFIGICEETATAGVEPSRQRIQHWHDGRTIVAKDRSDQRDKYGAPYVTIHRADLHEVLLGAARRAGVELRTSAGVVSSDGNTVTLVDGSTVTGDLIVGADGVKSVIRERFETTPPHFTGHVAWRCLVPVTPELQELSDFPGIIIGPGAMITRYNIRGSTAMNLVFFSRQEGWNEEGWTTPVDPEEVRKVYAGWCDDAQKLIAAACEQPMYKWAINARTALPGWIVDDNVTLIGDAAHAMTPFLGHGAACGIEDGVVLARALAASASIGEGLKRYEAARHERATFIQAESNANADRMQGQNTDFFGLEGTKDEESLGLFTYDCRTVPV</sequence>
<keyword evidence="4" id="KW-0560">Oxidoreductase</keyword>
<dbReference type="SUPFAM" id="SSF51905">
    <property type="entry name" value="FAD/NAD(P)-binding domain"/>
    <property type="match status" value="1"/>
</dbReference>
<comment type="cofactor">
    <cofactor evidence="1">
        <name>FAD</name>
        <dbReference type="ChEBI" id="CHEBI:57692"/>
    </cofactor>
</comment>
<proteinExistence type="predicted"/>
<dbReference type="PATRIC" id="fig|1114963.3.peg.2124"/>
<dbReference type="GO" id="GO:0071949">
    <property type="term" value="F:FAD binding"/>
    <property type="evidence" value="ECO:0007669"/>
    <property type="project" value="InterPro"/>
</dbReference>
<feature type="domain" description="FAD-binding" evidence="6">
    <location>
        <begin position="7"/>
        <end position="339"/>
    </location>
</feature>
<dbReference type="InterPro" id="IPR036188">
    <property type="entry name" value="FAD/NAD-bd_sf"/>
</dbReference>
<reference evidence="7 8" key="1">
    <citation type="journal article" date="2015" name="G3 (Bethesda)">
        <title>Insights into Ongoing Evolution of the Hexachlorocyclohexane Catabolic Pathway from Comparative Genomics of Ten Sphingomonadaceae Strains.</title>
        <authorList>
            <person name="Pearce S.L."/>
            <person name="Oakeshott J.G."/>
            <person name="Pandey G."/>
        </authorList>
    </citation>
    <scope>NUCLEOTIDE SEQUENCE [LARGE SCALE GENOMIC DNA]</scope>
    <source>
        <strain evidence="7 8">LL02</strain>
    </source>
</reference>
<evidence type="ECO:0000259" key="6">
    <source>
        <dbReference type="Pfam" id="PF01494"/>
    </source>
</evidence>
<dbReference type="Gene3D" id="3.50.50.60">
    <property type="entry name" value="FAD/NAD(P)-binding domain"/>
    <property type="match status" value="1"/>
</dbReference>
<dbReference type="OrthoDB" id="4230779at2"/>
<dbReference type="InterPro" id="IPR002938">
    <property type="entry name" value="FAD-bd"/>
</dbReference>
<evidence type="ECO:0000256" key="1">
    <source>
        <dbReference type="ARBA" id="ARBA00001974"/>
    </source>
</evidence>
<evidence type="ECO:0000256" key="2">
    <source>
        <dbReference type="ARBA" id="ARBA00022630"/>
    </source>
</evidence>
<dbReference type="RefSeq" id="WP_059151360.1">
    <property type="nucleotide sequence ID" value="NZ_KQ130453.1"/>
</dbReference>
<protein>
    <submittedName>
        <fullName evidence="7">Salicylate 1-monooxygenase</fullName>
    </submittedName>
</protein>
<evidence type="ECO:0000256" key="5">
    <source>
        <dbReference type="ARBA" id="ARBA00023033"/>
    </source>
</evidence>
<gene>
    <name evidence="7" type="ORF">V474_16450</name>
</gene>
<keyword evidence="3" id="KW-0274">FAD</keyword>